<dbReference type="Proteomes" id="UP001501303">
    <property type="component" value="Unassembled WGS sequence"/>
</dbReference>
<name>A0ABN2PQ07_9ACTN</name>
<feature type="compositionally biased region" description="Basic residues" evidence="1">
    <location>
        <begin position="48"/>
        <end position="57"/>
    </location>
</feature>
<proteinExistence type="predicted"/>
<organism evidence="2 3">
    <name type="scientific">Streptomyces sodiiphilus</name>
    <dbReference type="NCBI Taxonomy" id="226217"/>
    <lineage>
        <taxon>Bacteria</taxon>
        <taxon>Bacillati</taxon>
        <taxon>Actinomycetota</taxon>
        <taxon>Actinomycetes</taxon>
        <taxon>Kitasatosporales</taxon>
        <taxon>Streptomycetaceae</taxon>
        <taxon>Streptomyces</taxon>
    </lineage>
</organism>
<sequence length="69" mass="7069">MSGGGENRAVADVDENAGGGPDLADVQAAEDADATGVGHVSSPQLYRSRSHLRHQRASIHVTETSAALT</sequence>
<evidence type="ECO:0000313" key="3">
    <source>
        <dbReference type="Proteomes" id="UP001501303"/>
    </source>
</evidence>
<evidence type="ECO:0000256" key="1">
    <source>
        <dbReference type="SAM" id="MobiDB-lite"/>
    </source>
</evidence>
<keyword evidence="3" id="KW-1185">Reference proteome</keyword>
<protein>
    <submittedName>
        <fullName evidence="2">Uncharacterized protein</fullName>
    </submittedName>
</protein>
<dbReference type="EMBL" id="BAAAMJ010000048">
    <property type="protein sequence ID" value="GAA1927736.1"/>
    <property type="molecule type" value="Genomic_DNA"/>
</dbReference>
<reference evidence="2 3" key="1">
    <citation type="journal article" date="2019" name="Int. J. Syst. Evol. Microbiol.">
        <title>The Global Catalogue of Microorganisms (GCM) 10K type strain sequencing project: providing services to taxonomists for standard genome sequencing and annotation.</title>
        <authorList>
            <consortium name="The Broad Institute Genomics Platform"/>
            <consortium name="The Broad Institute Genome Sequencing Center for Infectious Disease"/>
            <person name="Wu L."/>
            <person name="Ma J."/>
        </authorList>
    </citation>
    <scope>NUCLEOTIDE SEQUENCE [LARGE SCALE GENOMIC DNA]</scope>
    <source>
        <strain evidence="2 3">JCM 13581</strain>
    </source>
</reference>
<evidence type="ECO:0000313" key="2">
    <source>
        <dbReference type="EMBL" id="GAA1927736.1"/>
    </source>
</evidence>
<accession>A0ABN2PQ07</accession>
<feature type="region of interest" description="Disordered" evidence="1">
    <location>
        <begin position="1"/>
        <end position="69"/>
    </location>
</feature>
<comment type="caution">
    <text evidence="2">The sequence shown here is derived from an EMBL/GenBank/DDBJ whole genome shotgun (WGS) entry which is preliminary data.</text>
</comment>
<gene>
    <name evidence="2" type="ORF">GCM10009716_39620</name>
</gene>